<evidence type="ECO:0000259" key="1">
    <source>
        <dbReference type="PROSITE" id="PS50097"/>
    </source>
</evidence>
<organism evidence="2 3">
    <name type="scientific">Aureobasidium pullulans</name>
    <name type="common">Black yeast</name>
    <name type="synonym">Pullularia pullulans</name>
    <dbReference type="NCBI Taxonomy" id="5580"/>
    <lineage>
        <taxon>Eukaryota</taxon>
        <taxon>Fungi</taxon>
        <taxon>Dikarya</taxon>
        <taxon>Ascomycota</taxon>
        <taxon>Pezizomycotina</taxon>
        <taxon>Dothideomycetes</taxon>
        <taxon>Dothideomycetidae</taxon>
        <taxon>Dothideales</taxon>
        <taxon>Saccotheciaceae</taxon>
        <taxon>Aureobasidium</taxon>
    </lineage>
</organism>
<keyword evidence="3" id="KW-1185">Reference proteome</keyword>
<dbReference type="SMART" id="SM00225">
    <property type="entry name" value="BTB"/>
    <property type="match status" value="1"/>
</dbReference>
<sequence length="216" mass="24493">MDNNRVVSDSISDVYPNFLKYYDNEDRSDVVLCFSDKKVYAHKLILAGASEYFHIAFKSDFPVASKAEIEIKDFPPEVVYAMIRHIYGFPFTKDFMASKPILSELPDFWVGVLLIANEYQVKSLTAAATDTILDYLGKGTCPTAESVANLPQRYKENFTRTVLKVSELYHNNKLADNSCLDGMIWILCQHGVWIYQEHMQIGQALPAAEGQSNTTR</sequence>
<dbReference type="Gene3D" id="3.30.710.10">
    <property type="entry name" value="Potassium Channel Kv1.1, Chain A"/>
    <property type="match status" value="1"/>
</dbReference>
<evidence type="ECO:0000313" key="3">
    <source>
        <dbReference type="Proteomes" id="UP001341245"/>
    </source>
</evidence>
<dbReference type="PANTHER" id="PTHR24413">
    <property type="entry name" value="SPECKLE-TYPE POZ PROTEIN"/>
    <property type="match status" value="1"/>
</dbReference>
<feature type="domain" description="BTB" evidence="1">
    <location>
        <begin position="28"/>
        <end position="87"/>
    </location>
</feature>
<proteinExistence type="predicted"/>
<comment type="caution">
    <text evidence="2">The sequence shown here is derived from an EMBL/GenBank/DDBJ whole genome shotgun (WGS) entry which is preliminary data.</text>
</comment>
<accession>A0ABR0TLN8</accession>
<dbReference type="EMBL" id="JASGXD010000006">
    <property type="protein sequence ID" value="KAK6005169.1"/>
    <property type="molecule type" value="Genomic_DNA"/>
</dbReference>
<reference evidence="2 3" key="1">
    <citation type="submission" date="2023-11" db="EMBL/GenBank/DDBJ databases">
        <title>Draft genome sequence and annotation of the polyextremotolerant black yeast-like fungus Aureobasidium pullulans NRRL 62042.</title>
        <authorList>
            <person name="Dielentheis-Frenken M.R.E."/>
            <person name="Wibberg D."/>
            <person name="Blank L.M."/>
            <person name="Tiso T."/>
        </authorList>
    </citation>
    <scope>NUCLEOTIDE SEQUENCE [LARGE SCALE GENOMIC DNA]</scope>
    <source>
        <strain evidence="2 3">NRRL 62042</strain>
    </source>
</reference>
<dbReference type="Pfam" id="PF00651">
    <property type="entry name" value="BTB"/>
    <property type="match status" value="1"/>
</dbReference>
<dbReference type="Proteomes" id="UP001341245">
    <property type="component" value="Unassembled WGS sequence"/>
</dbReference>
<dbReference type="CDD" id="cd18186">
    <property type="entry name" value="BTB_POZ_ZBTB_KLHL-like"/>
    <property type="match status" value="1"/>
</dbReference>
<evidence type="ECO:0000313" key="2">
    <source>
        <dbReference type="EMBL" id="KAK6005169.1"/>
    </source>
</evidence>
<dbReference type="InterPro" id="IPR011333">
    <property type="entry name" value="SKP1/BTB/POZ_sf"/>
</dbReference>
<name>A0ABR0TLN8_AURPU</name>
<dbReference type="InterPro" id="IPR000210">
    <property type="entry name" value="BTB/POZ_dom"/>
</dbReference>
<gene>
    <name evidence="2" type="ORF">QM012_007948</name>
</gene>
<dbReference type="SUPFAM" id="SSF54695">
    <property type="entry name" value="POZ domain"/>
    <property type="match status" value="1"/>
</dbReference>
<protein>
    <recommendedName>
        <fullName evidence="1">BTB domain-containing protein</fullName>
    </recommendedName>
</protein>
<dbReference type="PROSITE" id="PS50097">
    <property type="entry name" value="BTB"/>
    <property type="match status" value="1"/>
</dbReference>